<feature type="transmembrane region" description="Helical" evidence="2">
    <location>
        <begin position="497"/>
        <end position="517"/>
    </location>
</feature>
<feature type="region of interest" description="Disordered" evidence="1">
    <location>
        <begin position="24"/>
        <end position="167"/>
    </location>
</feature>
<dbReference type="InterPro" id="IPR036924">
    <property type="entry name" value="Prion/Doppel_b-ribbon_dom_sf"/>
</dbReference>
<gene>
    <name evidence="5" type="primary">LOC113043498</name>
</gene>
<feature type="compositionally biased region" description="Low complexity" evidence="1">
    <location>
        <begin position="40"/>
        <end position="54"/>
    </location>
</feature>
<evidence type="ECO:0000256" key="2">
    <source>
        <dbReference type="SAM" id="Phobius"/>
    </source>
</evidence>
<feature type="region of interest" description="Disordered" evidence="1">
    <location>
        <begin position="304"/>
        <end position="434"/>
    </location>
</feature>
<feature type="chain" id="PRO_5028057171" evidence="3">
    <location>
        <begin position="20"/>
        <end position="518"/>
    </location>
</feature>
<dbReference type="Proteomes" id="UP000515129">
    <property type="component" value="Chromosome 25"/>
</dbReference>
<keyword evidence="2" id="KW-0812">Transmembrane</keyword>
<feature type="signal peptide" evidence="3">
    <location>
        <begin position="1"/>
        <end position="19"/>
    </location>
</feature>
<evidence type="ECO:0000313" key="4">
    <source>
        <dbReference type="Proteomes" id="UP000515129"/>
    </source>
</evidence>
<keyword evidence="2" id="KW-0472">Membrane</keyword>
<feature type="compositionally biased region" description="Low complexity" evidence="1">
    <location>
        <begin position="150"/>
        <end position="159"/>
    </location>
</feature>
<accession>A0A6P6JGE9</accession>
<dbReference type="Gene3D" id="1.10.790.10">
    <property type="entry name" value="Prion/Doppel protein, beta-ribbon domain"/>
    <property type="match status" value="1"/>
</dbReference>
<evidence type="ECO:0000256" key="1">
    <source>
        <dbReference type="SAM" id="MobiDB-lite"/>
    </source>
</evidence>
<organism evidence="4 5">
    <name type="scientific">Carassius auratus</name>
    <name type="common">Goldfish</name>
    <dbReference type="NCBI Taxonomy" id="7957"/>
    <lineage>
        <taxon>Eukaryota</taxon>
        <taxon>Metazoa</taxon>
        <taxon>Chordata</taxon>
        <taxon>Craniata</taxon>
        <taxon>Vertebrata</taxon>
        <taxon>Euteleostomi</taxon>
        <taxon>Actinopterygii</taxon>
        <taxon>Neopterygii</taxon>
        <taxon>Teleostei</taxon>
        <taxon>Ostariophysi</taxon>
        <taxon>Cypriniformes</taxon>
        <taxon>Cyprinidae</taxon>
        <taxon>Cyprininae</taxon>
        <taxon>Carassius</taxon>
    </lineage>
</organism>
<feature type="compositionally biased region" description="Polar residues" evidence="1">
    <location>
        <begin position="387"/>
        <end position="411"/>
    </location>
</feature>
<evidence type="ECO:0000256" key="3">
    <source>
        <dbReference type="SAM" id="SignalP"/>
    </source>
</evidence>
<dbReference type="GeneID" id="113043498"/>
<sequence>MGRLTVLLICLALVVSVVARRGGGSKGGFSWGKSGGSSYKGGSSSSNKGTSSRGTHSSPGNYPRQPQVPNQNPPPYPGTGGGYPGQGRYPPAGSNPGQGYPNQGSYPGRGGYPPQGGYPAQGGYPQGNYPGRSGYPGQGGYPAQGGYPGAGSYPNRNPGQAGGYGNPYPAGGSYPGYPVRGGSSPNQFGGGVAGAGAGGYPAAAQYPYWNPNNKIMSPGYGGNYGSYGYGGRSPFAQSVHNMGMAPSYKSQGFGKQAIMAAGAGAVAGMALGYGLGSFPRPRFQFHSPQEEYYYNHYMYRRYGQPPPDGNVNSNSRGGKPGNAGSTSAGQGNINPHDIFQNPPPQSYDSFMDKCVKRTDLLRGKPEGGSRRSTDFKAQEAEVANDPTGAQENATSNNSTAERNTSRSSLFVTSKPPETPSQPLMHTQEKKAEADGDYDDTVSIMEIGYPMLIEQMKARRCVELYMVYAEQHAEKQVQVRSNLDDKTGTGGSDLPGPFGHGVMLLFTSILSLIFISLLH</sequence>
<feature type="compositionally biased region" description="Low complexity" evidence="1">
    <location>
        <begin position="115"/>
        <end position="133"/>
    </location>
</feature>
<reference evidence="5" key="1">
    <citation type="submission" date="2025-08" db="UniProtKB">
        <authorList>
            <consortium name="RefSeq"/>
        </authorList>
    </citation>
    <scope>IDENTIFICATION</scope>
    <source>
        <strain evidence="5">Wakin</strain>
        <tissue evidence="5">Muscle</tissue>
    </source>
</reference>
<proteinExistence type="predicted"/>
<dbReference type="RefSeq" id="XP_026058717.1">
    <property type="nucleotide sequence ID" value="XM_026202932.1"/>
</dbReference>
<name>A0A6P6JGE9_CARAU</name>
<feature type="compositionally biased region" description="Polar residues" evidence="1">
    <location>
        <begin position="323"/>
        <end position="333"/>
    </location>
</feature>
<protein>
    <submittedName>
        <fullName evidence="5">Uncharacterized protein LOC113043498 isoform X2</fullName>
    </submittedName>
</protein>
<dbReference type="GO" id="GO:0051260">
    <property type="term" value="P:protein homooligomerization"/>
    <property type="evidence" value="ECO:0007669"/>
    <property type="project" value="InterPro"/>
</dbReference>
<keyword evidence="2" id="KW-1133">Transmembrane helix</keyword>
<feature type="compositionally biased region" description="Gly residues" evidence="1">
    <location>
        <begin position="134"/>
        <end position="149"/>
    </location>
</feature>
<feature type="compositionally biased region" description="Basic and acidic residues" evidence="1">
    <location>
        <begin position="350"/>
        <end position="379"/>
    </location>
</feature>
<keyword evidence="4" id="KW-1185">Reference proteome</keyword>
<keyword evidence="3" id="KW-0732">Signal</keyword>
<dbReference type="GO" id="GO:0016020">
    <property type="term" value="C:membrane"/>
    <property type="evidence" value="ECO:0007669"/>
    <property type="project" value="InterPro"/>
</dbReference>
<dbReference type="SUPFAM" id="SSF54098">
    <property type="entry name" value="Prion-like"/>
    <property type="match status" value="1"/>
</dbReference>
<dbReference type="AlphaFoldDB" id="A0A6P6JGE9"/>
<feature type="compositionally biased region" description="Gly residues" evidence="1">
    <location>
        <begin position="24"/>
        <end position="39"/>
    </location>
</feature>
<evidence type="ECO:0000313" key="5">
    <source>
        <dbReference type="RefSeq" id="XP_026058717.1"/>
    </source>
</evidence>